<keyword evidence="3" id="KW-0547">Nucleotide-binding</keyword>
<dbReference type="SUPFAM" id="SSF69572">
    <property type="entry name" value="Activating enzymes of the ubiquitin-like proteins"/>
    <property type="match status" value="1"/>
</dbReference>
<evidence type="ECO:0000256" key="7">
    <source>
        <dbReference type="ARBA" id="ARBA00063809"/>
    </source>
</evidence>
<dbReference type="FunFam" id="3.40.50.720:FF:000033">
    <property type="entry name" value="Adenylyltransferase and sulfurtransferase MOCS3"/>
    <property type="match status" value="1"/>
</dbReference>
<dbReference type="OrthoDB" id="9804286at2"/>
<dbReference type="Pfam" id="PF00899">
    <property type="entry name" value="ThiF"/>
    <property type="match status" value="1"/>
</dbReference>
<comment type="function">
    <text evidence="6">Catalyzes the adenylation by ATP of the carboxyl group of the C-terminal glycine of sulfur carrier protein MoaD.</text>
</comment>
<evidence type="ECO:0000256" key="8">
    <source>
        <dbReference type="ARBA" id="ARBA00066884"/>
    </source>
</evidence>
<dbReference type="GO" id="GO:0008641">
    <property type="term" value="F:ubiquitin-like modifier activating enzyme activity"/>
    <property type="evidence" value="ECO:0007669"/>
    <property type="project" value="InterPro"/>
</dbReference>
<evidence type="ECO:0000256" key="12">
    <source>
        <dbReference type="ARBA" id="ARBA00078531"/>
    </source>
</evidence>
<dbReference type="GO" id="GO:0061605">
    <property type="term" value="F:molybdopterin-synthase adenylyltransferase activity"/>
    <property type="evidence" value="ECO:0007669"/>
    <property type="project" value="UniProtKB-EC"/>
</dbReference>
<evidence type="ECO:0000313" key="14">
    <source>
        <dbReference type="EMBL" id="SMC84373.1"/>
    </source>
</evidence>
<comment type="similarity">
    <text evidence="1">Belongs to the HesA/MoeB/ThiF family.</text>
</comment>
<dbReference type="Proteomes" id="UP000192360">
    <property type="component" value="Unassembled WGS sequence"/>
</dbReference>
<evidence type="ECO:0000256" key="3">
    <source>
        <dbReference type="ARBA" id="ARBA00022741"/>
    </source>
</evidence>
<dbReference type="EC" id="2.7.7.80" evidence="8"/>
<evidence type="ECO:0000256" key="4">
    <source>
        <dbReference type="ARBA" id="ARBA00022840"/>
    </source>
</evidence>
<dbReference type="GO" id="GO:0004792">
    <property type="term" value="F:thiosulfate-cyanide sulfurtransferase activity"/>
    <property type="evidence" value="ECO:0007669"/>
    <property type="project" value="TreeGrafter"/>
</dbReference>
<dbReference type="PROSITE" id="PS50206">
    <property type="entry name" value="RHODANESE_3"/>
    <property type="match status" value="1"/>
</dbReference>
<evidence type="ECO:0000256" key="11">
    <source>
        <dbReference type="ARBA" id="ARBA00075328"/>
    </source>
</evidence>
<dbReference type="GO" id="GO:0005829">
    <property type="term" value="C:cytosol"/>
    <property type="evidence" value="ECO:0007669"/>
    <property type="project" value="TreeGrafter"/>
</dbReference>
<reference evidence="14 15" key="1">
    <citation type="submission" date="2017-04" db="EMBL/GenBank/DDBJ databases">
        <authorList>
            <person name="Afonso C.L."/>
            <person name="Miller P.J."/>
            <person name="Scott M.A."/>
            <person name="Spackman E."/>
            <person name="Goraichik I."/>
            <person name="Dimitrov K.M."/>
            <person name="Suarez D.L."/>
            <person name="Swayne D.E."/>
        </authorList>
    </citation>
    <scope>NUCLEOTIDE SEQUENCE [LARGE SCALE GENOMIC DNA]</scope>
    <source>
        <strain evidence="14 15">DSM 21164</strain>
    </source>
</reference>
<accession>A0A1W2CGN3</accession>
<evidence type="ECO:0000313" key="15">
    <source>
        <dbReference type="Proteomes" id="UP000192360"/>
    </source>
</evidence>
<evidence type="ECO:0000256" key="9">
    <source>
        <dbReference type="ARBA" id="ARBA00073635"/>
    </source>
</evidence>
<evidence type="ECO:0000256" key="5">
    <source>
        <dbReference type="ARBA" id="ARBA00052218"/>
    </source>
</evidence>
<dbReference type="RefSeq" id="WP_084062893.1">
    <property type="nucleotide sequence ID" value="NZ_FWXO01000006.1"/>
</dbReference>
<keyword evidence="14" id="KW-0548">Nucleotidyltransferase</keyword>
<dbReference type="STRING" id="504486.SAMN05660703_2980"/>
<dbReference type="SMART" id="SM00450">
    <property type="entry name" value="RHOD"/>
    <property type="match status" value="1"/>
</dbReference>
<dbReference type="CDD" id="cd00757">
    <property type="entry name" value="ThiF_MoeB_HesA_family"/>
    <property type="match status" value="1"/>
</dbReference>
<dbReference type="GO" id="GO:0005524">
    <property type="term" value="F:ATP binding"/>
    <property type="evidence" value="ECO:0007669"/>
    <property type="project" value="UniProtKB-KW"/>
</dbReference>
<dbReference type="GO" id="GO:0008146">
    <property type="term" value="F:sulfotransferase activity"/>
    <property type="evidence" value="ECO:0007669"/>
    <property type="project" value="TreeGrafter"/>
</dbReference>
<dbReference type="PANTHER" id="PTHR10953:SF102">
    <property type="entry name" value="ADENYLYLTRANSFERASE AND SULFURTRANSFERASE MOCS3"/>
    <property type="match status" value="1"/>
</dbReference>
<comment type="subunit">
    <text evidence="7">Homodimer. Forms a stable heterotetrameric complex of 2 MoeB and 2 MoaD during adenylation of MoaD.</text>
</comment>
<dbReference type="Gene3D" id="3.40.250.10">
    <property type="entry name" value="Rhodanese-like domain"/>
    <property type="match status" value="1"/>
</dbReference>
<dbReference type="PANTHER" id="PTHR10953">
    <property type="entry name" value="UBIQUITIN-ACTIVATING ENZYME E1"/>
    <property type="match status" value="1"/>
</dbReference>
<dbReference type="InterPro" id="IPR045886">
    <property type="entry name" value="ThiF/MoeB/HesA"/>
</dbReference>
<dbReference type="InterPro" id="IPR000594">
    <property type="entry name" value="ThiF_NAD_FAD-bd"/>
</dbReference>
<evidence type="ECO:0000256" key="1">
    <source>
        <dbReference type="ARBA" id="ARBA00009919"/>
    </source>
</evidence>
<comment type="catalytic activity">
    <reaction evidence="5">
        <text>[molybdopterin-synthase sulfur-carrier protein]-C-terminal Gly-Gly + ATP + H(+) = [molybdopterin-synthase sulfur-carrier protein]-C-terminal Gly-Gly-AMP + diphosphate</text>
        <dbReference type="Rhea" id="RHEA:43616"/>
        <dbReference type="Rhea" id="RHEA-COMP:12159"/>
        <dbReference type="Rhea" id="RHEA-COMP:12202"/>
        <dbReference type="ChEBI" id="CHEBI:15378"/>
        <dbReference type="ChEBI" id="CHEBI:30616"/>
        <dbReference type="ChEBI" id="CHEBI:33019"/>
        <dbReference type="ChEBI" id="CHEBI:90618"/>
        <dbReference type="ChEBI" id="CHEBI:90778"/>
        <dbReference type="EC" id="2.7.7.80"/>
    </reaction>
</comment>
<keyword evidence="2 14" id="KW-0808">Transferase</keyword>
<dbReference type="Gene3D" id="3.40.50.720">
    <property type="entry name" value="NAD(P)-binding Rossmann-like Domain"/>
    <property type="match status" value="1"/>
</dbReference>
<dbReference type="AlphaFoldDB" id="A0A1W2CGN3"/>
<dbReference type="InterPro" id="IPR035985">
    <property type="entry name" value="Ubiquitin-activating_enz"/>
</dbReference>
<organism evidence="14 15">
    <name type="scientific">Cellulophaga tyrosinoxydans</name>
    <dbReference type="NCBI Taxonomy" id="504486"/>
    <lineage>
        <taxon>Bacteria</taxon>
        <taxon>Pseudomonadati</taxon>
        <taxon>Bacteroidota</taxon>
        <taxon>Flavobacteriia</taxon>
        <taxon>Flavobacteriales</taxon>
        <taxon>Flavobacteriaceae</taxon>
        <taxon>Cellulophaga</taxon>
    </lineage>
</organism>
<dbReference type="Pfam" id="PF00581">
    <property type="entry name" value="Rhodanese"/>
    <property type="match status" value="1"/>
</dbReference>
<keyword evidence="4" id="KW-0067">ATP-binding</keyword>
<keyword evidence="15" id="KW-1185">Reference proteome</keyword>
<dbReference type="InterPro" id="IPR001763">
    <property type="entry name" value="Rhodanese-like_dom"/>
</dbReference>
<evidence type="ECO:0000256" key="10">
    <source>
        <dbReference type="ARBA" id="ARBA00075110"/>
    </source>
</evidence>
<evidence type="ECO:0000256" key="6">
    <source>
        <dbReference type="ARBA" id="ARBA00055169"/>
    </source>
</evidence>
<proteinExistence type="inferred from homology"/>
<protein>
    <recommendedName>
        <fullName evidence="9">Molybdopterin-synthase adenylyltransferase</fullName>
        <ecNumber evidence="8">2.7.7.80</ecNumber>
    </recommendedName>
    <alternativeName>
        <fullName evidence="12">MoaD protein adenylase</fullName>
    </alternativeName>
    <alternativeName>
        <fullName evidence="10">Molybdopterin-converting factor subunit 1 adenylase</fullName>
    </alternativeName>
    <alternativeName>
        <fullName evidence="11">Sulfur carrier protein MoaD adenylyltransferase</fullName>
    </alternativeName>
</protein>
<dbReference type="CDD" id="cd00158">
    <property type="entry name" value="RHOD"/>
    <property type="match status" value="1"/>
</dbReference>
<name>A0A1W2CGN3_9FLAO</name>
<feature type="domain" description="Rhodanese" evidence="13">
    <location>
        <begin position="270"/>
        <end position="352"/>
    </location>
</feature>
<evidence type="ECO:0000256" key="2">
    <source>
        <dbReference type="ARBA" id="ARBA00022679"/>
    </source>
</evidence>
<sequence length="356" mass="39635">MNFDRYSRQTQLKEFGLEAQKKLLNAKVLVVGAGGLGIPVLTYLNAMGVGTLGLIDNDVVSESNLHRQVAYEEKDLGHSKIKTLIQKLKAQNSKTKLISYQTFLTKENALEIIVGYDVVVDASDNFATRYLVNDACVILSKPCVYGALHSFEGQVSVFNYKNGPTYRCLFPKMPNAMEVPNCDENGVLGVVPGIIGNLQALETVKVITEIGKVLSGKLLLFDGLNQNYQKINFSKVLENGEIKELQETYDFSCDSAIVSIKANEFEALLKSKKVQLLDVRTAEEYENFHINSSIHIPILELEDRAYELDFSNTVYVVCQSGIRSQQAITILEKMQPRTSFIHVNGGLNKFTVYAAK</sequence>
<gene>
    <name evidence="14" type="ORF">SAMN05660703_2980</name>
</gene>
<evidence type="ECO:0000259" key="13">
    <source>
        <dbReference type="PROSITE" id="PS50206"/>
    </source>
</evidence>
<dbReference type="EMBL" id="FWXO01000006">
    <property type="protein sequence ID" value="SMC84373.1"/>
    <property type="molecule type" value="Genomic_DNA"/>
</dbReference>
<dbReference type="InterPro" id="IPR036873">
    <property type="entry name" value="Rhodanese-like_dom_sf"/>
</dbReference>